<accession>A0A328CBV8</accession>
<keyword evidence="2" id="KW-0560">Oxidoreductase</keyword>
<proteinExistence type="predicted"/>
<sequence>MKAIAVEPHEDSPRLVWQTHPKPAPGPGEVLIRVKATACNRADLLQARGRYPVPEGASAILGLEAAGEVVELAADVQGVSPGDRVCALLSGGGYAEYVTCPASLLLPVPDTMSMEEAAAMPEVFYTAFLNLYLEGELRPGERVLVHAAASGVGTAALQLCRLTQNPVIGTASAEKLDHLQTLGAERAIDRHNEDFESIVREWTGGQGVDVILDPVGGTYLEANMKSLATGGRLVVIGLLGGAKAPLALNRLLMKRLQIKGSVLRSRSLAEKEEITRAFKERIWPHVTTGELHPVIDEVLPIEDAEQAHGRLAANATLGKIVLRVRDRA</sequence>
<dbReference type="CDD" id="cd05276">
    <property type="entry name" value="p53_inducible_oxidoreductase"/>
    <property type="match status" value="1"/>
</dbReference>
<dbReference type="PANTHER" id="PTHR48106:SF8">
    <property type="entry name" value="OS02G0805600 PROTEIN"/>
    <property type="match status" value="1"/>
</dbReference>
<dbReference type="InterPro" id="IPR013154">
    <property type="entry name" value="ADH-like_N"/>
</dbReference>
<reference evidence="4 5" key="1">
    <citation type="submission" date="2018-05" db="EMBL/GenBank/DDBJ databases">
        <title>Lujinxingia marina gen. nov. sp. nov., a new facultative anaerobic member of the class Deltaproteobacteria, and proposal of Lujinxingaceae fam. nov.</title>
        <authorList>
            <person name="Li C.-M."/>
        </authorList>
    </citation>
    <scope>NUCLEOTIDE SEQUENCE [LARGE SCALE GENOMIC DNA]</scope>
    <source>
        <strain evidence="4 5">B210</strain>
    </source>
</reference>
<dbReference type="Proteomes" id="UP000249169">
    <property type="component" value="Unassembled WGS sequence"/>
</dbReference>
<evidence type="ECO:0000259" key="3">
    <source>
        <dbReference type="SMART" id="SM00829"/>
    </source>
</evidence>
<gene>
    <name evidence="4" type="ORF">DL240_05105</name>
</gene>
<feature type="domain" description="Enoyl reductase (ER)" evidence="3">
    <location>
        <begin position="10"/>
        <end position="322"/>
    </location>
</feature>
<dbReference type="Gene3D" id="3.90.180.10">
    <property type="entry name" value="Medium-chain alcohol dehydrogenases, catalytic domain"/>
    <property type="match status" value="1"/>
</dbReference>
<dbReference type="Pfam" id="PF00107">
    <property type="entry name" value="ADH_zinc_N"/>
    <property type="match status" value="1"/>
</dbReference>
<dbReference type="Pfam" id="PF08240">
    <property type="entry name" value="ADH_N"/>
    <property type="match status" value="1"/>
</dbReference>
<evidence type="ECO:0000256" key="1">
    <source>
        <dbReference type="ARBA" id="ARBA00022857"/>
    </source>
</evidence>
<keyword evidence="1" id="KW-0521">NADP</keyword>
<dbReference type="GO" id="GO:0070402">
    <property type="term" value="F:NADPH binding"/>
    <property type="evidence" value="ECO:0007669"/>
    <property type="project" value="TreeGrafter"/>
</dbReference>
<dbReference type="EMBL" id="QHKO01000002">
    <property type="protein sequence ID" value="RAL23989.1"/>
    <property type="molecule type" value="Genomic_DNA"/>
</dbReference>
<protein>
    <submittedName>
        <fullName evidence="4">NADPH:quinone oxidoreductase</fullName>
    </submittedName>
</protein>
<dbReference type="OrthoDB" id="9780520at2"/>
<dbReference type="SMART" id="SM00829">
    <property type="entry name" value="PKS_ER"/>
    <property type="match status" value="1"/>
</dbReference>
<dbReference type="PANTHER" id="PTHR48106">
    <property type="entry name" value="QUINONE OXIDOREDUCTASE PIG3-RELATED"/>
    <property type="match status" value="1"/>
</dbReference>
<dbReference type="AlphaFoldDB" id="A0A328CBV8"/>
<dbReference type="NCBIfam" id="TIGR02824">
    <property type="entry name" value="quinone_pig3"/>
    <property type="match status" value="1"/>
</dbReference>
<dbReference type="Gene3D" id="3.40.50.720">
    <property type="entry name" value="NAD(P)-binding Rossmann-like Domain"/>
    <property type="match status" value="1"/>
</dbReference>
<dbReference type="SUPFAM" id="SSF51735">
    <property type="entry name" value="NAD(P)-binding Rossmann-fold domains"/>
    <property type="match status" value="1"/>
</dbReference>
<evidence type="ECO:0000256" key="2">
    <source>
        <dbReference type="ARBA" id="ARBA00023002"/>
    </source>
</evidence>
<dbReference type="GO" id="GO:0016651">
    <property type="term" value="F:oxidoreductase activity, acting on NAD(P)H"/>
    <property type="evidence" value="ECO:0007669"/>
    <property type="project" value="TreeGrafter"/>
</dbReference>
<dbReference type="SUPFAM" id="SSF50129">
    <property type="entry name" value="GroES-like"/>
    <property type="match status" value="1"/>
</dbReference>
<dbReference type="InterPro" id="IPR011032">
    <property type="entry name" value="GroES-like_sf"/>
</dbReference>
<dbReference type="InterPro" id="IPR013149">
    <property type="entry name" value="ADH-like_C"/>
</dbReference>
<dbReference type="InterPro" id="IPR020843">
    <property type="entry name" value="ER"/>
</dbReference>
<evidence type="ECO:0000313" key="4">
    <source>
        <dbReference type="EMBL" id="RAL23989.1"/>
    </source>
</evidence>
<dbReference type="InterPro" id="IPR036291">
    <property type="entry name" value="NAD(P)-bd_dom_sf"/>
</dbReference>
<dbReference type="InterPro" id="IPR014189">
    <property type="entry name" value="Quinone_OxRdtase_PIG3"/>
</dbReference>
<evidence type="ECO:0000313" key="5">
    <source>
        <dbReference type="Proteomes" id="UP000249169"/>
    </source>
</evidence>
<name>A0A328CBV8_9DELT</name>
<organism evidence="4 5">
    <name type="scientific">Lujinxingia litoralis</name>
    <dbReference type="NCBI Taxonomy" id="2211119"/>
    <lineage>
        <taxon>Bacteria</taxon>
        <taxon>Deltaproteobacteria</taxon>
        <taxon>Bradymonadales</taxon>
        <taxon>Lujinxingiaceae</taxon>
        <taxon>Lujinxingia</taxon>
    </lineage>
</organism>
<keyword evidence="5" id="KW-1185">Reference proteome</keyword>
<comment type="caution">
    <text evidence="4">The sequence shown here is derived from an EMBL/GenBank/DDBJ whole genome shotgun (WGS) entry which is preliminary data.</text>
</comment>